<reference evidence="13" key="1">
    <citation type="submission" date="2020-10" db="EMBL/GenBank/DDBJ databases">
        <authorList>
            <person name="Gilroy R."/>
        </authorList>
    </citation>
    <scope>NUCLEOTIDE SEQUENCE</scope>
    <source>
        <strain evidence="13">CHK191-8634</strain>
    </source>
</reference>
<dbReference type="EMBL" id="DVMR01000004">
    <property type="protein sequence ID" value="HIU42710.1"/>
    <property type="molecule type" value="Genomic_DNA"/>
</dbReference>
<dbReference type="Gene3D" id="3.40.50.10860">
    <property type="entry name" value="Leucine Dehydrogenase, chain A, domain 1"/>
    <property type="match status" value="1"/>
</dbReference>
<proteinExistence type="inferred from homology"/>
<feature type="domain" description="Shikimate dehydrogenase substrate binding N-terminal" evidence="12">
    <location>
        <begin position="6"/>
        <end position="80"/>
    </location>
</feature>
<dbReference type="Pfam" id="PF08501">
    <property type="entry name" value="Shikimate_dh_N"/>
    <property type="match status" value="1"/>
</dbReference>
<dbReference type="HAMAP" id="MF_00109">
    <property type="entry name" value="Shikimate_kinase"/>
    <property type="match status" value="1"/>
</dbReference>
<evidence type="ECO:0000256" key="4">
    <source>
        <dbReference type="ARBA" id="ARBA00022605"/>
    </source>
</evidence>
<keyword evidence="11" id="KW-0460">Magnesium</keyword>
<protein>
    <recommendedName>
        <fullName evidence="3 11">Shikimate kinase</fullName>
        <shortName evidence="11">SK</shortName>
        <ecNumber evidence="3 11">2.7.1.71</ecNumber>
    </recommendedName>
</protein>
<dbReference type="PANTHER" id="PTHR21089:SF1">
    <property type="entry name" value="BIFUNCTIONAL 3-DEHYDROQUINATE DEHYDRATASE_SHIKIMATE DEHYDROGENASE, CHLOROPLASTIC"/>
    <property type="match status" value="1"/>
</dbReference>
<evidence type="ECO:0000313" key="13">
    <source>
        <dbReference type="EMBL" id="HIU42710.1"/>
    </source>
</evidence>
<dbReference type="GO" id="GO:0004765">
    <property type="term" value="F:shikimate kinase activity"/>
    <property type="evidence" value="ECO:0007669"/>
    <property type="project" value="UniProtKB-UniRule"/>
</dbReference>
<feature type="binding site" evidence="11">
    <location>
        <position position="328"/>
    </location>
    <ligand>
        <name>substrate</name>
    </ligand>
</feature>
<comment type="subunit">
    <text evidence="11">Monomer.</text>
</comment>
<reference evidence="13" key="2">
    <citation type="journal article" date="2021" name="PeerJ">
        <title>Extensive microbial diversity within the chicken gut microbiome revealed by metagenomics and culture.</title>
        <authorList>
            <person name="Gilroy R."/>
            <person name="Ravi A."/>
            <person name="Getino M."/>
            <person name="Pursley I."/>
            <person name="Horton D.L."/>
            <person name="Alikhan N.F."/>
            <person name="Baker D."/>
            <person name="Gharbi K."/>
            <person name="Hall N."/>
            <person name="Watson M."/>
            <person name="Adriaenssens E.M."/>
            <person name="Foster-Nyarko E."/>
            <person name="Jarju S."/>
            <person name="Secka A."/>
            <person name="Antonio M."/>
            <person name="Oren A."/>
            <person name="Chaudhuri R.R."/>
            <person name="La Ragione R."/>
            <person name="Hildebrand F."/>
            <person name="Pallen M.J."/>
        </authorList>
    </citation>
    <scope>NUCLEOTIDE SEQUENCE</scope>
    <source>
        <strain evidence="13">CHK191-8634</strain>
    </source>
</reference>
<evidence type="ECO:0000256" key="8">
    <source>
        <dbReference type="ARBA" id="ARBA00022840"/>
    </source>
</evidence>
<dbReference type="PANTHER" id="PTHR21089">
    <property type="entry name" value="SHIKIMATE DEHYDROGENASE"/>
    <property type="match status" value="1"/>
</dbReference>
<dbReference type="GO" id="GO:0005524">
    <property type="term" value="F:ATP binding"/>
    <property type="evidence" value="ECO:0007669"/>
    <property type="project" value="UniProtKB-UniRule"/>
</dbReference>
<dbReference type="AlphaFoldDB" id="A0A9D1IRU6"/>
<evidence type="ECO:0000256" key="7">
    <source>
        <dbReference type="ARBA" id="ARBA00022777"/>
    </source>
</evidence>
<evidence type="ECO:0000259" key="12">
    <source>
        <dbReference type="Pfam" id="PF08501"/>
    </source>
</evidence>
<dbReference type="Proteomes" id="UP000824073">
    <property type="component" value="Unassembled WGS sequence"/>
</dbReference>
<feature type="binding site" evidence="11">
    <location>
        <position position="376"/>
    </location>
    <ligand>
        <name>substrate</name>
    </ligand>
</feature>
<comment type="pathway">
    <text evidence="2">Metabolic intermediate biosynthesis; chorismate biosynthesis; chorismate from D-erythrose 4-phosphate and phosphoenolpyruvate: step 4/7.</text>
</comment>
<evidence type="ECO:0000256" key="1">
    <source>
        <dbReference type="ARBA" id="ARBA00004842"/>
    </source>
</evidence>
<dbReference type="GO" id="GO:0004764">
    <property type="term" value="F:shikimate 3-dehydrogenase (NADP+) activity"/>
    <property type="evidence" value="ECO:0007669"/>
    <property type="project" value="InterPro"/>
</dbReference>
<dbReference type="GO" id="GO:0009423">
    <property type="term" value="P:chorismate biosynthetic process"/>
    <property type="evidence" value="ECO:0007669"/>
    <property type="project" value="UniProtKB-UniRule"/>
</dbReference>
<dbReference type="Pfam" id="PF01202">
    <property type="entry name" value="SKI"/>
    <property type="match status" value="1"/>
</dbReference>
<dbReference type="InterPro" id="IPR046346">
    <property type="entry name" value="Aminoacid_DH-like_N_sf"/>
</dbReference>
<dbReference type="GO" id="GO:0050661">
    <property type="term" value="F:NADP binding"/>
    <property type="evidence" value="ECO:0007669"/>
    <property type="project" value="TreeGrafter"/>
</dbReference>
<keyword evidence="11" id="KW-0479">Metal-binding</keyword>
<dbReference type="PROSITE" id="PS01128">
    <property type="entry name" value="SHIKIMATE_KINASE"/>
    <property type="match status" value="1"/>
</dbReference>
<dbReference type="InterPro" id="IPR027417">
    <property type="entry name" value="P-loop_NTPase"/>
</dbReference>
<feature type="binding site" evidence="11">
    <location>
        <position position="306"/>
    </location>
    <ligand>
        <name>substrate</name>
    </ligand>
</feature>
<comment type="cofactor">
    <cofactor evidence="11">
        <name>Mg(2+)</name>
        <dbReference type="ChEBI" id="CHEBI:18420"/>
    </cofactor>
    <text evidence="11">Binds 1 Mg(2+) ion per subunit.</text>
</comment>
<dbReference type="EC" id="2.7.1.71" evidence="3 11"/>
<evidence type="ECO:0000256" key="10">
    <source>
        <dbReference type="ARBA" id="ARBA00048567"/>
    </source>
</evidence>
<keyword evidence="7 11" id="KW-0418">Kinase</keyword>
<evidence type="ECO:0000313" key="14">
    <source>
        <dbReference type="Proteomes" id="UP000824073"/>
    </source>
</evidence>
<dbReference type="Gene3D" id="3.40.50.300">
    <property type="entry name" value="P-loop containing nucleotide triphosphate hydrolases"/>
    <property type="match status" value="1"/>
</dbReference>
<accession>A0A9D1IRU6</accession>
<keyword evidence="11" id="KW-0963">Cytoplasm</keyword>
<feature type="binding site" evidence="11">
    <location>
        <position position="361"/>
    </location>
    <ligand>
        <name>ATP</name>
        <dbReference type="ChEBI" id="CHEBI:30616"/>
    </ligand>
</feature>
<evidence type="ECO:0000256" key="5">
    <source>
        <dbReference type="ARBA" id="ARBA00022679"/>
    </source>
</evidence>
<evidence type="ECO:0000256" key="9">
    <source>
        <dbReference type="ARBA" id="ARBA00023141"/>
    </source>
</evidence>
<dbReference type="SUPFAM" id="SSF53223">
    <property type="entry name" value="Aminoacid dehydrogenase-like, N-terminal domain"/>
    <property type="match status" value="1"/>
</dbReference>
<dbReference type="GO" id="GO:0008652">
    <property type="term" value="P:amino acid biosynthetic process"/>
    <property type="evidence" value="ECO:0007669"/>
    <property type="project" value="UniProtKB-KW"/>
</dbReference>
<comment type="function">
    <text evidence="11">Catalyzes the specific phosphorylation of the 3-hydroxyl group of shikimic acid using ATP as a cosubstrate.</text>
</comment>
<dbReference type="InterPro" id="IPR000623">
    <property type="entry name" value="Shikimate_kinase/TSH1"/>
</dbReference>
<keyword evidence="9 11" id="KW-0057">Aromatic amino acid biosynthesis</keyword>
<comment type="similarity">
    <text evidence="11">Belongs to the shikimate kinase family.</text>
</comment>
<evidence type="ECO:0000256" key="11">
    <source>
        <dbReference type="HAMAP-Rule" id="MF_00109"/>
    </source>
</evidence>
<sequence>MKRCGLLGEKLGHSFSPRIHQKLGGYEYRLYEKSPQELDVFLKSGDFDGLNVTIPYKQTVIPYCAGLSPRAQAIGSVNTLVRRADGSLWGDNTDYDGFSAMLEQANISLDGKKALVLGSGGASKTVQAVLRDRGASVVVISRSGPDSYDNLDRHADARLVVNTTPVGMYPKNGAAALDIRRFPRCEAVLDVVYNPARTRLMLDAEACGIPAFGGLLMLVEQARRAAEIFTGNQVDAAVTGRLTAKLARETQNIALIGMPGCGKTTVGRALADLLGRPFYDADEQIEARAGRKIPDIFAQDGEAAFRKLETEVLAELSRQSGAVIATGGGVVTREENRDLLRQNSTVVWLQRDLHSLPLAGRPVSQSRPLNELAAERMPLYRAWCDAAVEVCGPEETAKAIQRELKI</sequence>
<dbReference type="SUPFAM" id="SSF52540">
    <property type="entry name" value="P-loop containing nucleoside triphosphate hydrolases"/>
    <property type="match status" value="1"/>
</dbReference>
<dbReference type="GO" id="GO:0000287">
    <property type="term" value="F:magnesium ion binding"/>
    <property type="evidence" value="ECO:0007669"/>
    <property type="project" value="UniProtKB-UniRule"/>
</dbReference>
<dbReference type="Gene3D" id="3.40.50.720">
    <property type="entry name" value="NAD(P)-binding Rossmann-like Domain"/>
    <property type="match status" value="1"/>
</dbReference>
<dbReference type="InterPro" id="IPR013708">
    <property type="entry name" value="Shikimate_DH-bd_N"/>
</dbReference>
<evidence type="ECO:0000256" key="3">
    <source>
        <dbReference type="ARBA" id="ARBA00012154"/>
    </source>
</evidence>
<comment type="subcellular location">
    <subcellularLocation>
        <location evidence="11">Cytoplasm</location>
    </subcellularLocation>
</comment>
<dbReference type="SUPFAM" id="SSF51735">
    <property type="entry name" value="NAD(P)-binding Rossmann-fold domains"/>
    <property type="match status" value="1"/>
</dbReference>
<dbReference type="CDD" id="cd00464">
    <property type="entry name" value="SK"/>
    <property type="match status" value="1"/>
</dbReference>
<comment type="caution">
    <text evidence="11">Lacks conserved residue(s) required for the propagation of feature annotation.</text>
</comment>
<feature type="binding site" evidence="11">
    <location>
        <begin position="260"/>
        <end position="265"/>
    </location>
    <ligand>
        <name>ATP</name>
        <dbReference type="ChEBI" id="CHEBI:30616"/>
    </ligand>
</feature>
<keyword evidence="4 11" id="KW-0028">Amino-acid biosynthesis</keyword>
<dbReference type="GO" id="GO:0005829">
    <property type="term" value="C:cytosol"/>
    <property type="evidence" value="ECO:0007669"/>
    <property type="project" value="TreeGrafter"/>
</dbReference>
<organism evidence="13 14">
    <name type="scientific">Candidatus Ventrousia excrementavium</name>
    <dbReference type="NCBI Taxonomy" id="2840961"/>
    <lineage>
        <taxon>Bacteria</taxon>
        <taxon>Bacillati</taxon>
        <taxon>Bacillota</taxon>
        <taxon>Clostridia</taxon>
        <taxon>Eubacteriales</taxon>
        <taxon>Clostridiaceae</taxon>
        <taxon>Clostridiaceae incertae sedis</taxon>
        <taxon>Candidatus Ventrousia</taxon>
    </lineage>
</organism>
<dbReference type="InterPro" id="IPR023000">
    <property type="entry name" value="Shikimate_kinase_CS"/>
</dbReference>
<keyword evidence="8 11" id="KW-0067">ATP-binding</keyword>
<dbReference type="GO" id="GO:0019632">
    <property type="term" value="P:shikimate metabolic process"/>
    <property type="evidence" value="ECO:0007669"/>
    <property type="project" value="TreeGrafter"/>
</dbReference>
<keyword evidence="5 11" id="KW-0808">Transferase</keyword>
<dbReference type="PRINTS" id="PR01100">
    <property type="entry name" value="SHIKIMTKNASE"/>
</dbReference>
<dbReference type="CDD" id="cd01065">
    <property type="entry name" value="NAD_bind_Shikimate_DH"/>
    <property type="match status" value="1"/>
</dbReference>
<feature type="binding site" evidence="11">
    <location>
        <position position="264"/>
    </location>
    <ligand>
        <name>Mg(2+)</name>
        <dbReference type="ChEBI" id="CHEBI:18420"/>
    </ligand>
</feature>
<dbReference type="GO" id="GO:0009073">
    <property type="term" value="P:aromatic amino acid family biosynthetic process"/>
    <property type="evidence" value="ECO:0007669"/>
    <property type="project" value="UniProtKB-KW"/>
</dbReference>
<evidence type="ECO:0000256" key="6">
    <source>
        <dbReference type="ARBA" id="ARBA00022741"/>
    </source>
</evidence>
<dbReference type="InterPro" id="IPR036291">
    <property type="entry name" value="NAD(P)-bd_dom_sf"/>
</dbReference>
<feature type="binding site" evidence="11">
    <location>
        <position position="282"/>
    </location>
    <ligand>
        <name>substrate</name>
    </ligand>
</feature>
<dbReference type="InterPro" id="IPR022893">
    <property type="entry name" value="Shikimate_DH_fam"/>
</dbReference>
<gene>
    <name evidence="11" type="primary">aroK</name>
    <name evidence="13" type="ORF">IAB67_00245</name>
</gene>
<evidence type="ECO:0000256" key="2">
    <source>
        <dbReference type="ARBA" id="ARBA00004871"/>
    </source>
</evidence>
<comment type="catalytic activity">
    <reaction evidence="10 11">
        <text>shikimate + ATP = 3-phosphoshikimate + ADP + H(+)</text>
        <dbReference type="Rhea" id="RHEA:13121"/>
        <dbReference type="ChEBI" id="CHEBI:15378"/>
        <dbReference type="ChEBI" id="CHEBI:30616"/>
        <dbReference type="ChEBI" id="CHEBI:36208"/>
        <dbReference type="ChEBI" id="CHEBI:145989"/>
        <dbReference type="ChEBI" id="CHEBI:456216"/>
        <dbReference type="EC" id="2.7.1.71"/>
    </reaction>
</comment>
<keyword evidence="6 11" id="KW-0547">Nucleotide-binding</keyword>
<dbReference type="InterPro" id="IPR031322">
    <property type="entry name" value="Shikimate/glucono_kinase"/>
</dbReference>
<comment type="pathway">
    <text evidence="1 11">Metabolic intermediate biosynthesis; chorismate biosynthesis; chorismate from D-erythrose 4-phosphate and phosphoenolpyruvate: step 5/7.</text>
</comment>
<name>A0A9D1IRU6_9CLOT</name>
<comment type="caution">
    <text evidence="13">The sequence shown here is derived from an EMBL/GenBank/DDBJ whole genome shotgun (WGS) entry which is preliminary data.</text>
</comment>